<sequence>MICLILTLFSSSSFCLDNPEDLGSCIRYQVTITTSENEIIEGIFQHATYFPIFKFSEIGFKEFIDSVAYNDTITIYRKVHQLTYPNNDNRGLNCVPVLYAIAQEDIVKIPSSNILKADLKGYEPCDNCTSNNEKAGFDFNGRSTITELTSEEIKLLQQNPEASYQFWYPDSEEEPIFGYGSYQILSYNKKIGINSLKEIANTLVKADIEDARLDAYNSYAGRQKRYKELKENLRRKNVILFTVHEAP</sequence>
<evidence type="ECO:0000313" key="1">
    <source>
        <dbReference type="EMBL" id="WKN37836.1"/>
    </source>
</evidence>
<reference evidence="1" key="2">
    <citation type="journal article" date="2024" name="Antonie Van Leeuwenhoek">
        <title>Roseihalotalea indica gen. nov., sp. nov., a halophilic Bacteroidetes from mesopelagic Southwest Indian Ocean with higher carbohydrate metabolic potential.</title>
        <authorList>
            <person name="Chen B."/>
            <person name="Zhang M."/>
            <person name="Lin D."/>
            <person name="Ye J."/>
            <person name="Tang K."/>
        </authorList>
    </citation>
    <scope>NUCLEOTIDE SEQUENCE</scope>
    <source>
        <strain evidence="1">TK19036</strain>
    </source>
</reference>
<accession>A0AA49GQ01</accession>
<organism evidence="1">
    <name type="scientific">Roseihalotalea indica</name>
    <dbReference type="NCBI Taxonomy" id="2867963"/>
    <lineage>
        <taxon>Bacteria</taxon>
        <taxon>Pseudomonadati</taxon>
        <taxon>Bacteroidota</taxon>
        <taxon>Cytophagia</taxon>
        <taxon>Cytophagales</taxon>
        <taxon>Catalimonadaceae</taxon>
        <taxon>Roseihalotalea</taxon>
    </lineage>
</organism>
<dbReference type="EMBL" id="CP120682">
    <property type="protein sequence ID" value="WKN37836.1"/>
    <property type="molecule type" value="Genomic_DNA"/>
</dbReference>
<gene>
    <name evidence="1" type="ORF">K4G66_03825</name>
</gene>
<name>A0AA49GQ01_9BACT</name>
<protein>
    <submittedName>
        <fullName evidence="1">Uncharacterized protein</fullName>
    </submittedName>
</protein>
<dbReference type="AlphaFoldDB" id="A0AA49GQ01"/>
<proteinExistence type="predicted"/>
<reference evidence="1" key="1">
    <citation type="journal article" date="2023" name="Comput. Struct. Biotechnol. J.">
        <title>Discovery of a novel marine Bacteroidetes with a rich repertoire of carbohydrate-active enzymes.</title>
        <authorList>
            <person name="Chen B."/>
            <person name="Liu G."/>
            <person name="Chen Q."/>
            <person name="Wang H."/>
            <person name="Liu L."/>
            <person name="Tang K."/>
        </authorList>
    </citation>
    <scope>NUCLEOTIDE SEQUENCE</scope>
    <source>
        <strain evidence="1">TK19036</strain>
    </source>
</reference>